<proteinExistence type="predicted"/>
<comment type="caution">
    <text evidence="1">The sequence shown here is derived from an EMBL/GenBank/DDBJ whole genome shotgun (WGS) entry which is preliminary data.</text>
</comment>
<accession>A0ABY0BSR5</accession>
<sequence>MSEKQMGSFMPEHDFEQSALMRLHQQYPVLNNLSGSVIFRAEGQHSAPNFVAWSFNENAEAHLRELGIKDRIVQLIEQLIHNRLRSTVMPVYEGVIEFMQGQFMIEWRAQN</sequence>
<reference evidence="1 2" key="1">
    <citation type="journal article" date="2018" name="Front. Microbiol.">
        <title>Genome-Based Analysis Reveals the Taxonomy and Diversity of the Family Idiomarinaceae.</title>
        <authorList>
            <person name="Liu Y."/>
            <person name="Lai Q."/>
            <person name="Shao Z."/>
        </authorList>
    </citation>
    <scope>NUCLEOTIDE SEQUENCE [LARGE SCALE GENOMIC DNA]</scope>
    <source>
        <strain evidence="1 2">CF12-14</strain>
    </source>
</reference>
<organism evidence="1 2">
    <name type="scientific">Aliidiomarina maris</name>
    <dbReference type="NCBI Taxonomy" id="531312"/>
    <lineage>
        <taxon>Bacteria</taxon>
        <taxon>Pseudomonadati</taxon>
        <taxon>Pseudomonadota</taxon>
        <taxon>Gammaproteobacteria</taxon>
        <taxon>Alteromonadales</taxon>
        <taxon>Idiomarinaceae</taxon>
        <taxon>Aliidiomarina</taxon>
    </lineage>
</organism>
<keyword evidence="2" id="KW-1185">Reference proteome</keyword>
<name>A0ABY0BSR5_9GAMM</name>
<protein>
    <submittedName>
        <fullName evidence="1">Uncharacterized protein</fullName>
    </submittedName>
</protein>
<evidence type="ECO:0000313" key="1">
    <source>
        <dbReference type="EMBL" id="RUO27176.1"/>
    </source>
</evidence>
<evidence type="ECO:0000313" key="2">
    <source>
        <dbReference type="Proteomes" id="UP000287865"/>
    </source>
</evidence>
<dbReference type="Proteomes" id="UP000287865">
    <property type="component" value="Unassembled WGS sequence"/>
</dbReference>
<gene>
    <name evidence="1" type="ORF">CWE07_04250</name>
</gene>
<dbReference type="EMBL" id="PIPK01000003">
    <property type="protein sequence ID" value="RUO27176.1"/>
    <property type="molecule type" value="Genomic_DNA"/>
</dbReference>